<dbReference type="InterPro" id="IPR013087">
    <property type="entry name" value="Znf_C2H2_type"/>
</dbReference>
<dbReference type="EMBL" id="LKCW01000026">
    <property type="protein sequence ID" value="KPM43896.1"/>
    <property type="molecule type" value="Genomic_DNA"/>
</dbReference>
<organism evidence="3 4">
    <name type="scientific">Neonectria ditissima</name>
    <dbReference type="NCBI Taxonomy" id="78410"/>
    <lineage>
        <taxon>Eukaryota</taxon>
        <taxon>Fungi</taxon>
        <taxon>Dikarya</taxon>
        <taxon>Ascomycota</taxon>
        <taxon>Pezizomycotina</taxon>
        <taxon>Sordariomycetes</taxon>
        <taxon>Hypocreomycetidae</taxon>
        <taxon>Hypocreales</taxon>
        <taxon>Nectriaceae</taxon>
        <taxon>Neonectria</taxon>
    </lineage>
</organism>
<feature type="compositionally biased region" description="Acidic residues" evidence="1">
    <location>
        <begin position="632"/>
        <end position="646"/>
    </location>
</feature>
<dbReference type="PROSITE" id="PS00028">
    <property type="entry name" value="ZINC_FINGER_C2H2_1"/>
    <property type="match status" value="2"/>
</dbReference>
<proteinExistence type="predicted"/>
<feature type="region of interest" description="Disordered" evidence="1">
    <location>
        <begin position="559"/>
        <end position="648"/>
    </location>
</feature>
<feature type="domain" description="C2H2-type" evidence="2">
    <location>
        <begin position="840"/>
        <end position="863"/>
    </location>
</feature>
<dbReference type="InterPro" id="IPR058925">
    <property type="entry name" value="zf-C2H2_AcuF"/>
</dbReference>
<reference evidence="3 4" key="1">
    <citation type="submission" date="2015-09" db="EMBL/GenBank/DDBJ databases">
        <title>Draft genome of a European isolate of the apple canker pathogen Neonectria ditissima.</title>
        <authorList>
            <person name="Gomez-Cortecero A."/>
            <person name="Harrison R.J."/>
            <person name="Armitage A.D."/>
        </authorList>
    </citation>
    <scope>NUCLEOTIDE SEQUENCE [LARGE SCALE GENOMIC DNA]</scope>
    <source>
        <strain evidence="3 4">R09/05</strain>
    </source>
</reference>
<feature type="domain" description="C2H2-type" evidence="2">
    <location>
        <begin position="905"/>
        <end position="925"/>
    </location>
</feature>
<name>A0A0P7BUG3_9HYPO</name>
<dbReference type="PANTHER" id="PTHR35391:SF3">
    <property type="entry name" value="FINGER DOMAIN PROTEIN, PUTATIVE (AFU_ORTHOLOGUE AFUA_8G04300)-RELATED"/>
    <property type="match status" value="1"/>
</dbReference>
<gene>
    <name evidence="3" type="ORF">AK830_g2666</name>
</gene>
<feature type="region of interest" description="Disordered" evidence="1">
    <location>
        <begin position="182"/>
        <end position="204"/>
    </location>
</feature>
<dbReference type="Proteomes" id="UP000050424">
    <property type="component" value="Unassembled WGS sequence"/>
</dbReference>
<feature type="compositionally biased region" description="Low complexity" evidence="1">
    <location>
        <begin position="182"/>
        <end position="198"/>
    </location>
</feature>
<dbReference type="SMART" id="SM00355">
    <property type="entry name" value="ZnF_C2H2"/>
    <property type="match status" value="3"/>
</dbReference>
<keyword evidence="4" id="KW-1185">Reference proteome</keyword>
<feature type="compositionally biased region" description="Polar residues" evidence="1">
    <location>
        <begin position="559"/>
        <end position="573"/>
    </location>
</feature>
<protein>
    <recommendedName>
        <fullName evidence="2">C2H2-type domain-containing protein</fullName>
    </recommendedName>
</protein>
<comment type="caution">
    <text evidence="3">The sequence shown here is derived from an EMBL/GenBank/DDBJ whole genome shotgun (WGS) entry which is preliminary data.</text>
</comment>
<feature type="region of interest" description="Disordered" evidence="1">
    <location>
        <begin position="324"/>
        <end position="351"/>
    </location>
</feature>
<feature type="region of interest" description="Disordered" evidence="1">
    <location>
        <begin position="486"/>
        <end position="539"/>
    </location>
</feature>
<feature type="region of interest" description="Disordered" evidence="1">
    <location>
        <begin position="1"/>
        <end position="79"/>
    </location>
</feature>
<evidence type="ECO:0000259" key="2">
    <source>
        <dbReference type="PROSITE" id="PS00028"/>
    </source>
</evidence>
<evidence type="ECO:0000256" key="1">
    <source>
        <dbReference type="SAM" id="MobiDB-lite"/>
    </source>
</evidence>
<feature type="compositionally biased region" description="Polar residues" evidence="1">
    <location>
        <begin position="1100"/>
        <end position="1126"/>
    </location>
</feature>
<feature type="compositionally biased region" description="Polar residues" evidence="1">
    <location>
        <begin position="595"/>
        <end position="609"/>
    </location>
</feature>
<feature type="region of interest" description="Disordered" evidence="1">
    <location>
        <begin position="237"/>
        <end position="296"/>
    </location>
</feature>
<accession>A0A0P7BUG3</accession>
<evidence type="ECO:0000313" key="4">
    <source>
        <dbReference type="Proteomes" id="UP000050424"/>
    </source>
</evidence>
<dbReference type="Pfam" id="PF26082">
    <property type="entry name" value="zf-C2H2_AcuF"/>
    <property type="match status" value="1"/>
</dbReference>
<sequence>MTSTFTVLPASLHDKDHNPPPHHTYQPTDQHRPSTSSVDSTHLSPTLSRVNSESLSPTVNHLETPAGSNSTLDHYQSSDFSDLEDDPFFGADFSTIEGGTPSFLDDQPLGLNPAVFSGSPSSETVPSYNDEVSTYPLTPEQTASIQATSPRSELRGALKLSISSRLPDSVSPQLLQKEFNQEPITTQPTQLTPSQSSSCRSSEDGLAPALAAMTASPRVTVSFWGKESDTPVHTIERSFEDSPTTVRGGFQSAGELISSSNDVPSAPRDTMGRWQPDPSTGQAGHDPGNRPSDEVPSMNEMAAHRELDERNDVVGQWLSSKFNDLSVGPHEASPEEIQAHEQPRDDNQDVPFGLETKNKYIPGQTYFTGNGGHMSQEDYDIIASNRNWADAPMVHSIRGGERYQPQSSQAAIEKFERMYRDTDSVVSRAATWGTRRRSFHSVMDLDGEEGATTGNILKKFSISRGDRGNRQGGLLKDLRGLVRRPSAAGMLKRNRSGVNDEESLPGSDSRGSQDSKRDSLPHLTPQGRMPSWSKKPMPSINTALVSMGHNFASIGATHTRSGSISATPITSPKSPFGGLTVKNTLRRPRSKSDLTKSTPTNLHTESHPSLVSMWRQTGGPPVANLAKTTNAEAEDEDEDEEEVGDESDMKANANIIDTITPDSAGFQKHVLLLNQNLATTNTYLVERIAHQQVLRYKQLLKSKVAHLGLGANCPSGSLCIAMGGSASIIDQTGDTQELDPLSTVPDDDGTPTEGKISYESFPQDIPMPPTSRLPAEFECQLCYQSKKFQKPSDWTKHVHEDVQPFTCTWDKCREPKIFKRKADWVRHENEGHRHLEWWTCDVEACHHQCYRRDNFLQHLVREHKFQEPKVKTKAAMKKSGGVDLTWQKVEQCHVETSVRPQDEPCKFCGKVYPTWKKLTVHLAKHMEQISLPVLRLVDAKAAELKADTVISPVQDPPPRHFLPTPVTQSAPIMQFPPGVQQQVSPNPQQVPFQNPSQLVYPVMPTDQFQQPGFYPHHQYDNIGQNLHAAPMGLHHMNQGYDQSRQMQEIPVTTAPFAQAPSQYIPIHNGMEQFPQMNPLGLQNQVMPMGQMSYDGIIDPSSANGSPFSGHGSTSPYTHSPNQNVNNGDVLWDDKRMY</sequence>
<feature type="compositionally biased region" description="Polar residues" evidence="1">
    <location>
        <begin position="25"/>
        <end position="79"/>
    </location>
</feature>
<feature type="compositionally biased region" description="Basic and acidic residues" evidence="1">
    <location>
        <begin position="337"/>
        <end position="347"/>
    </location>
</feature>
<dbReference type="OrthoDB" id="5315052at2759"/>
<dbReference type="STRING" id="78410.A0A0P7BUG3"/>
<feature type="compositionally biased region" description="Basic and acidic residues" evidence="1">
    <location>
        <begin position="511"/>
        <end position="520"/>
    </location>
</feature>
<feature type="region of interest" description="Disordered" evidence="1">
    <location>
        <begin position="1095"/>
        <end position="1137"/>
    </location>
</feature>
<dbReference type="PANTHER" id="PTHR35391">
    <property type="entry name" value="C2H2-TYPE DOMAIN-CONTAINING PROTEIN-RELATED"/>
    <property type="match status" value="1"/>
</dbReference>
<dbReference type="AlphaFoldDB" id="A0A0P7BUG3"/>
<evidence type="ECO:0000313" key="3">
    <source>
        <dbReference type="EMBL" id="KPM43896.1"/>
    </source>
</evidence>